<name>A0ABP1HNF9_9EUKA</name>
<dbReference type="EMBL" id="CAXDID020000036">
    <property type="protein sequence ID" value="CAL5997099.1"/>
    <property type="molecule type" value="Genomic_DNA"/>
</dbReference>
<reference evidence="1 2" key="1">
    <citation type="submission" date="2024-07" db="EMBL/GenBank/DDBJ databases">
        <authorList>
            <person name="Akdeniz Z."/>
        </authorList>
    </citation>
    <scope>NUCLEOTIDE SEQUENCE [LARGE SCALE GENOMIC DNA]</scope>
</reference>
<organism evidence="1 2">
    <name type="scientific">Hexamita inflata</name>
    <dbReference type="NCBI Taxonomy" id="28002"/>
    <lineage>
        <taxon>Eukaryota</taxon>
        <taxon>Metamonada</taxon>
        <taxon>Diplomonadida</taxon>
        <taxon>Hexamitidae</taxon>
        <taxon>Hexamitinae</taxon>
        <taxon>Hexamita</taxon>
    </lineage>
</organism>
<accession>A0ABP1HNF9</accession>
<proteinExistence type="predicted"/>
<evidence type="ECO:0000313" key="1">
    <source>
        <dbReference type="EMBL" id="CAL5997099.1"/>
    </source>
</evidence>
<keyword evidence="2" id="KW-1185">Reference proteome</keyword>
<evidence type="ECO:0000313" key="2">
    <source>
        <dbReference type="Proteomes" id="UP001642409"/>
    </source>
</evidence>
<dbReference type="Proteomes" id="UP001642409">
    <property type="component" value="Unassembled WGS sequence"/>
</dbReference>
<sequence>MTSNSNESLYKPSSKTNSLKTVSISGSTFFKVEKTNTNLQFIDVTQCYIHIHDNLNNSIEQLKNINVKVNDLNEITDSQINRLNDLIKTNRRNCIEMVRQKMKKDQLRQQYEDKHKSW</sequence>
<comment type="caution">
    <text evidence="1">The sequence shown here is derived from an EMBL/GenBank/DDBJ whole genome shotgun (WGS) entry which is preliminary data.</text>
</comment>
<protein>
    <submittedName>
        <fullName evidence="1">Hypothetical_protein</fullName>
    </submittedName>
</protein>
<gene>
    <name evidence="1" type="ORF">HINF_LOCUS15078</name>
</gene>